<evidence type="ECO:0000256" key="1">
    <source>
        <dbReference type="ARBA" id="ARBA00004442"/>
    </source>
</evidence>
<dbReference type="InterPro" id="IPR036737">
    <property type="entry name" value="OmpA-like_sf"/>
</dbReference>
<feature type="chain" id="PRO_5020672114" evidence="6">
    <location>
        <begin position="23"/>
        <end position="573"/>
    </location>
</feature>
<keyword evidence="3" id="KW-0998">Cell outer membrane</keyword>
<dbReference type="EMBL" id="SGIU01000001">
    <property type="protein sequence ID" value="TAI49622.1"/>
    <property type="molecule type" value="Genomic_DNA"/>
</dbReference>
<evidence type="ECO:0000256" key="3">
    <source>
        <dbReference type="ARBA" id="ARBA00023237"/>
    </source>
</evidence>
<comment type="caution">
    <text evidence="8">The sequence shown here is derived from an EMBL/GenBank/DDBJ whole genome shotgun (WGS) entry which is preliminary data.</text>
</comment>
<dbReference type="Pfam" id="PF00691">
    <property type="entry name" value="OmpA"/>
    <property type="match status" value="1"/>
</dbReference>
<evidence type="ECO:0000313" key="8">
    <source>
        <dbReference type="EMBL" id="TAI49622.1"/>
    </source>
</evidence>
<dbReference type="Gene3D" id="3.30.1330.60">
    <property type="entry name" value="OmpA-like domain"/>
    <property type="match status" value="1"/>
</dbReference>
<dbReference type="SUPFAM" id="SSF103088">
    <property type="entry name" value="OmpA-like"/>
    <property type="match status" value="1"/>
</dbReference>
<feature type="region of interest" description="Disordered" evidence="5">
    <location>
        <begin position="544"/>
        <end position="568"/>
    </location>
</feature>
<keyword evidence="2 4" id="KW-0472">Membrane</keyword>
<evidence type="ECO:0000259" key="7">
    <source>
        <dbReference type="PROSITE" id="PS51123"/>
    </source>
</evidence>
<dbReference type="InterPro" id="IPR006665">
    <property type="entry name" value="OmpA-like"/>
</dbReference>
<organism evidence="8 9">
    <name type="scientific">Flagellimonas allohymeniacidonis</name>
    <dbReference type="NCBI Taxonomy" id="2517819"/>
    <lineage>
        <taxon>Bacteria</taxon>
        <taxon>Pseudomonadati</taxon>
        <taxon>Bacteroidota</taxon>
        <taxon>Flavobacteriia</taxon>
        <taxon>Flavobacteriales</taxon>
        <taxon>Flavobacteriaceae</taxon>
        <taxon>Flagellimonas</taxon>
    </lineage>
</organism>
<keyword evidence="9" id="KW-1185">Reference proteome</keyword>
<evidence type="ECO:0000313" key="9">
    <source>
        <dbReference type="Proteomes" id="UP000291981"/>
    </source>
</evidence>
<dbReference type="InterPro" id="IPR050330">
    <property type="entry name" value="Bact_OuterMem_StrucFunc"/>
</dbReference>
<dbReference type="PROSITE" id="PS51123">
    <property type="entry name" value="OMPA_2"/>
    <property type="match status" value="1"/>
</dbReference>
<dbReference type="AlphaFoldDB" id="A0A4Q8QGD4"/>
<feature type="domain" description="OmpA-like" evidence="7">
    <location>
        <begin position="461"/>
        <end position="573"/>
    </location>
</feature>
<dbReference type="PRINTS" id="PR01021">
    <property type="entry name" value="OMPADOMAIN"/>
</dbReference>
<reference evidence="8 9" key="1">
    <citation type="submission" date="2019-02" db="EMBL/GenBank/DDBJ databases">
        <title>Draft genome sequence of Muricauda sp. 176CP4-71.</title>
        <authorList>
            <person name="Park J.-S."/>
        </authorList>
    </citation>
    <scope>NUCLEOTIDE SEQUENCE [LARGE SCALE GENOMIC DNA]</scope>
    <source>
        <strain evidence="8 9">176CP4-71</strain>
    </source>
</reference>
<protein>
    <submittedName>
        <fullName evidence="8">OmpA family protein</fullName>
    </submittedName>
</protein>
<evidence type="ECO:0000256" key="2">
    <source>
        <dbReference type="ARBA" id="ARBA00023136"/>
    </source>
</evidence>
<dbReference type="InterPro" id="IPR006664">
    <property type="entry name" value="OMP_bac"/>
</dbReference>
<dbReference type="GO" id="GO:0009279">
    <property type="term" value="C:cell outer membrane"/>
    <property type="evidence" value="ECO:0007669"/>
    <property type="project" value="UniProtKB-SubCell"/>
</dbReference>
<accession>A0A4Q8QGD4</accession>
<evidence type="ECO:0000256" key="6">
    <source>
        <dbReference type="SAM" id="SignalP"/>
    </source>
</evidence>
<evidence type="ECO:0000256" key="5">
    <source>
        <dbReference type="SAM" id="MobiDB-lite"/>
    </source>
</evidence>
<name>A0A4Q8QGD4_9FLAO</name>
<gene>
    <name evidence="8" type="ORF">EW142_07445</name>
</gene>
<evidence type="ECO:0000256" key="4">
    <source>
        <dbReference type="PROSITE-ProRule" id="PRU00473"/>
    </source>
</evidence>
<dbReference type="PANTHER" id="PTHR30329:SF21">
    <property type="entry name" value="LIPOPROTEIN YIAD-RELATED"/>
    <property type="match status" value="1"/>
</dbReference>
<dbReference type="OrthoDB" id="9763897at2"/>
<comment type="subcellular location">
    <subcellularLocation>
        <location evidence="1">Cell outer membrane</location>
    </subcellularLocation>
</comment>
<dbReference type="PANTHER" id="PTHR30329">
    <property type="entry name" value="STATOR ELEMENT OF FLAGELLAR MOTOR COMPLEX"/>
    <property type="match status" value="1"/>
</dbReference>
<proteinExistence type="predicted"/>
<dbReference type="CDD" id="cd07185">
    <property type="entry name" value="OmpA_C-like"/>
    <property type="match status" value="1"/>
</dbReference>
<dbReference type="RefSeq" id="WP_130611861.1">
    <property type="nucleotide sequence ID" value="NZ_SGIU01000001.1"/>
</dbReference>
<feature type="signal peptide" evidence="6">
    <location>
        <begin position="1"/>
        <end position="22"/>
    </location>
</feature>
<feature type="region of interest" description="Disordered" evidence="5">
    <location>
        <begin position="137"/>
        <end position="156"/>
    </location>
</feature>
<dbReference type="Proteomes" id="UP000291981">
    <property type="component" value="Unassembled WGS sequence"/>
</dbReference>
<sequence length="573" mass="63719">MKTLYTSTIFLFLFVFGPFANAQCSEIYFYRTNGFQSKRAIVLYQNGTQLATINAGERFKAVTCSTEALEFVVRTSENDMVPSKVNFTPEAGKNYYLKVNCAVGVEIASIKIQDAIKGKRDVNNGNKFISPTKSLSIEGSTDAQTPNPLSSTLVGETNSKSFERTQVIDNFKFEIVDIIKAGEMLTLEYKITNLAADDRRLETCANLIYFYDDLGNLSFAKQVCLANSCSSPPNWIKTLNVPEKYGCHSSVNSNTIMPSGIPLNGKIVIQDINKRAVKFVRGTVWFKSEVSYKVNYANIEFPKVVDPENANKRNFGDQSIELLAASREDNVTYIHFQHSNQNREAYSSKIQSGEVYDNLGNKHIVDGLSLVSKDKRVNYNRYAKGWDFVVAPNGSSDMFAIVDKIPATATQIRRITLTFDGFTLSWDNIDIGGSSSSQPGPEYIPYSEFETKVRNNQDVIGTKVILKNIYFSTGSDEILKNSHPQLNQLADLLILNGGLKVEVSGHTDNVGDDVSNMLLSQKRADAIKYYLIGKSVSPTRVLSIGKGENEPISDNSTDSGKQENRRVEIQVVK</sequence>
<keyword evidence="6" id="KW-0732">Signal</keyword>